<dbReference type="PROSITE" id="PS00554">
    <property type="entry name" value="TEA_1"/>
    <property type="match status" value="1"/>
</dbReference>
<evidence type="ECO:0000256" key="2">
    <source>
        <dbReference type="ARBA" id="ARBA00023015"/>
    </source>
</evidence>
<evidence type="ECO:0000259" key="9">
    <source>
        <dbReference type="PROSITE" id="PS51088"/>
    </source>
</evidence>
<keyword evidence="4 6" id="KW-0804">Transcription</keyword>
<accession>A0A3P9MC58</accession>
<reference evidence="10" key="3">
    <citation type="submission" date="2025-08" db="UniProtKB">
        <authorList>
            <consortium name="Ensembl"/>
        </authorList>
    </citation>
    <scope>IDENTIFICATION</scope>
    <source>
        <strain evidence="10">HNI</strain>
    </source>
</reference>
<dbReference type="InterPro" id="IPR041086">
    <property type="entry name" value="YBD"/>
</dbReference>
<evidence type="ECO:0000256" key="6">
    <source>
        <dbReference type="PIRNR" id="PIRNR002603"/>
    </source>
</evidence>
<organism evidence="10 11">
    <name type="scientific">Oryzias latipes</name>
    <name type="common">Japanese rice fish</name>
    <name type="synonym">Japanese killifish</name>
    <dbReference type="NCBI Taxonomy" id="8090"/>
    <lineage>
        <taxon>Eukaryota</taxon>
        <taxon>Metazoa</taxon>
        <taxon>Chordata</taxon>
        <taxon>Craniata</taxon>
        <taxon>Vertebrata</taxon>
        <taxon>Euteleostomi</taxon>
        <taxon>Actinopterygii</taxon>
        <taxon>Neopterygii</taxon>
        <taxon>Teleostei</taxon>
        <taxon>Neoteleostei</taxon>
        <taxon>Acanthomorphata</taxon>
        <taxon>Ovalentaria</taxon>
        <taxon>Atherinomorphae</taxon>
        <taxon>Beloniformes</taxon>
        <taxon>Adrianichthyidae</taxon>
        <taxon>Oryziinae</taxon>
        <taxon>Oryzias</taxon>
    </lineage>
</organism>
<dbReference type="SMART" id="SM00426">
    <property type="entry name" value="TEA"/>
    <property type="match status" value="1"/>
</dbReference>
<dbReference type="PRINTS" id="PR00065">
    <property type="entry name" value="TEADOMAIN"/>
</dbReference>
<evidence type="ECO:0000256" key="5">
    <source>
        <dbReference type="ARBA" id="ARBA00023242"/>
    </source>
</evidence>
<dbReference type="PROSITE" id="PS51088">
    <property type="entry name" value="TEA_2"/>
    <property type="match status" value="1"/>
</dbReference>
<evidence type="ECO:0000256" key="7">
    <source>
        <dbReference type="PROSITE-ProRule" id="PRU00505"/>
    </source>
</evidence>
<dbReference type="Ensembl" id="ENSORLT00020021731.1">
    <property type="protein sequence ID" value="ENSORLP00020030533.1"/>
    <property type="gene ID" value="ENSORLG00020015165.1"/>
</dbReference>
<evidence type="ECO:0000313" key="10">
    <source>
        <dbReference type="Ensembl" id="ENSORLP00020030533.1"/>
    </source>
</evidence>
<dbReference type="GO" id="GO:0005634">
    <property type="term" value="C:nucleus"/>
    <property type="evidence" value="ECO:0007669"/>
    <property type="project" value="UniProtKB-SubCell"/>
</dbReference>
<dbReference type="GO" id="GO:0035329">
    <property type="term" value="P:hippo signaling"/>
    <property type="evidence" value="ECO:0007669"/>
    <property type="project" value="InterPro"/>
</dbReference>
<keyword evidence="2 6" id="KW-0805">Transcription regulation</keyword>
<feature type="DNA-binding region" description="TEA" evidence="7">
    <location>
        <begin position="37"/>
        <end position="113"/>
    </location>
</feature>
<dbReference type="Gene3D" id="2.70.50.80">
    <property type="match status" value="1"/>
</dbReference>
<comment type="subcellular location">
    <subcellularLocation>
        <location evidence="1 6">Nucleus</location>
    </subcellularLocation>
</comment>
<reference evidence="10" key="4">
    <citation type="submission" date="2025-09" db="UniProtKB">
        <authorList>
            <consortium name="Ensembl"/>
        </authorList>
    </citation>
    <scope>IDENTIFICATION</scope>
    <source>
        <strain evidence="10">HNI</strain>
    </source>
</reference>
<evidence type="ECO:0000256" key="8">
    <source>
        <dbReference type="SAM" id="MobiDB-lite"/>
    </source>
</evidence>
<dbReference type="GO" id="GO:0003677">
    <property type="term" value="F:DNA binding"/>
    <property type="evidence" value="ECO:0007669"/>
    <property type="project" value="UniProtKB-UniRule"/>
</dbReference>
<evidence type="ECO:0000313" key="11">
    <source>
        <dbReference type="Proteomes" id="UP000265180"/>
    </source>
</evidence>
<dbReference type="Gene3D" id="6.10.20.40">
    <property type="entry name" value="TEA/ATTS domain"/>
    <property type="match status" value="1"/>
</dbReference>
<dbReference type="InterPro" id="IPR000818">
    <property type="entry name" value="TEA/ATTS_dom"/>
</dbReference>
<name>A0A3P9MC58_ORYLA</name>
<dbReference type="InterPro" id="IPR016361">
    <property type="entry name" value="TEF_metazoa"/>
</dbReference>
<feature type="compositionally biased region" description="Polar residues" evidence="8">
    <location>
        <begin position="1"/>
        <end position="21"/>
    </location>
</feature>
<protein>
    <recommendedName>
        <fullName evidence="9">TEA domain-containing protein</fullName>
    </recommendedName>
</protein>
<keyword evidence="5 6" id="KW-0539">Nucleus</keyword>
<dbReference type="GO" id="GO:0003700">
    <property type="term" value="F:DNA-binding transcription factor activity"/>
    <property type="evidence" value="ECO:0007669"/>
    <property type="project" value="UniProtKB-UniRule"/>
</dbReference>
<dbReference type="PANTHER" id="PTHR11834">
    <property type="entry name" value="TRANSCRIPTIONAL ENHANCER FACTOR TEF RELATED"/>
    <property type="match status" value="1"/>
</dbReference>
<proteinExistence type="predicted"/>
<dbReference type="AlphaFoldDB" id="A0A3P9MC58"/>
<sequence>METQNLHMPATIASNEWSANGSPEDGLDGDNEDKAMDGDAEGVWSPDIEQSFQEALAIYPPCGRRKIILSDEGKMYGRNELIARYIKLRTGKTRTRKQVSSHLQVLARRKSREIQSKLKDQASKDKALQNMAALSSAQIVSPSMIKNHLPPMSPAPYQPPRPLAPPPAPTATAVPVWQDRTIASSKLRMLEYSAFMEVQRDPDNYSKHLFVHIGQTNPSYSDPLLEAVDIRQIYDKFPEKKGGLKELYEKGPQNAFFLVKFWADLNSSGMPDGPGSFYGVSSQYSSAENMTITVSTKVCSFGKQVVEKVETEYARLEGGKCVYRIHRSPMCEYMINFIHKLKHLPEKYMMNSVLENFTILQVVTNRDTQETLLCIAFVFEVSNSEHGAQYHVYRLVKD</sequence>
<keyword evidence="3 6" id="KW-0238">DNA-binding</keyword>
<reference evidence="10 11" key="2">
    <citation type="submission" date="2017-04" db="EMBL/GenBank/DDBJ databases">
        <title>CpG methylation of centromeres and impact of large insertions on vertebrate speciation.</title>
        <authorList>
            <person name="Ichikawa K."/>
            <person name="Yoshimura J."/>
            <person name="Morishita S."/>
        </authorList>
    </citation>
    <scope>NUCLEOTIDE SEQUENCE</scope>
    <source>
        <strain evidence="10 11">HNI</strain>
    </source>
</reference>
<reference key="1">
    <citation type="journal article" date="2007" name="Nature">
        <title>The medaka draft genome and insights into vertebrate genome evolution.</title>
        <authorList>
            <person name="Kasahara M."/>
            <person name="Naruse K."/>
            <person name="Sasaki S."/>
            <person name="Nakatani Y."/>
            <person name="Qu W."/>
            <person name="Ahsan B."/>
            <person name="Yamada T."/>
            <person name="Nagayasu Y."/>
            <person name="Doi K."/>
            <person name="Kasai Y."/>
            <person name="Jindo T."/>
            <person name="Kobayashi D."/>
            <person name="Shimada A."/>
            <person name="Toyoda A."/>
            <person name="Kuroki Y."/>
            <person name="Fujiyama A."/>
            <person name="Sasaki T."/>
            <person name="Shimizu A."/>
            <person name="Asakawa S."/>
            <person name="Shimizu N."/>
            <person name="Hashimoto S."/>
            <person name="Yang J."/>
            <person name="Lee Y."/>
            <person name="Matsushima K."/>
            <person name="Sugano S."/>
            <person name="Sakaizumi M."/>
            <person name="Narita T."/>
            <person name="Ohishi K."/>
            <person name="Haga S."/>
            <person name="Ohta F."/>
            <person name="Nomoto H."/>
            <person name="Nogata K."/>
            <person name="Morishita T."/>
            <person name="Endo T."/>
            <person name="Shin-I T."/>
            <person name="Takeda H."/>
            <person name="Morishita S."/>
            <person name="Kohara Y."/>
        </authorList>
    </citation>
    <scope>NUCLEOTIDE SEQUENCE [LARGE SCALE GENOMIC DNA]</scope>
    <source>
        <strain>Hd-rR</strain>
    </source>
</reference>
<feature type="region of interest" description="Disordered" evidence="8">
    <location>
        <begin position="1"/>
        <end position="35"/>
    </location>
</feature>
<evidence type="ECO:0000256" key="3">
    <source>
        <dbReference type="ARBA" id="ARBA00023125"/>
    </source>
</evidence>
<dbReference type="Proteomes" id="UP000265180">
    <property type="component" value="Chromosome 5"/>
</dbReference>
<dbReference type="InterPro" id="IPR038096">
    <property type="entry name" value="TEA/ATTS_sf"/>
</dbReference>
<dbReference type="FunFam" id="2.70.50.80:FF:000001">
    <property type="entry name" value="Transcriptional enhancer factor TEF-1, putative"/>
    <property type="match status" value="1"/>
</dbReference>
<evidence type="ECO:0000256" key="1">
    <source>
        <dbReference type="ARBA" id="ARBA00004123"/>
    </source>
</evidence>
<dbReference type="Pfam" id="PF01285">
    <property type="entry name" value="TEA"/>
    <property type="match status" value="1"/>
</dbReference>
<evidence type="ECO:0000256" key="4">
    <source>
        <dbReference type="ARBA" id="ARBA00023163"/>
    </source>
</evidence>
<dbReference type="PANTHER" id="PTHR11834:SF7">
    <property type="entry name" value="TRANSCRIPTIONAL ENHANCER FACTOR TEF-5"/>
    <property type="match status" value="1"/>
</dbReference>
<feature type="domain" description="TEA" evidence="9">
    <location>
        <begin position="37"/>
        <end position="113"/>
    </location>
</feature>
<dbReference type="InterPro" id="IPR050937">
    <property type="entry name" value="TEC1_TEAD_TF"/>
</dbReference>
<dbReference type="Pfam" id="PF17725">
    <property type="entry name" value="YBD"/>
    <property type="match status" value="1"/>
</dbReference>
<dbReference type="PIRSF" id="PIRSF002603">
    <property type="entry name" value="TEF"/>
    <property type="match status" value="1"/>
</dbReference>